<evidence type="ECO:0000256" key="11">
    <source>
        <dbReference type="ARBA" id="ARBA00049164"/>
    </source>
</evidence>
<keyword evidence="10" id="KW-0520">NAD</keyword>
<comment type="catalytic activity">
    <reaction evidence="11">
        <text>a secondary alcohol + NAD(+) = a ketone + NADH + H(+)</text>
        <dbReference type="Rhea" id="RHEA:10740"/>
        <dbReference type="ChEBI" id="CHEBI:15378"/>
        <dbReference type="ChEBI" id="CHEBI:17087"/>
        <dbReference type="ChEBI" id="CHEBI:35681"/>
        <dbReference type="ChEBI" id="CHEBI:57540"/>
        <dbReference type="ChEBI" id="CHEBI:57945"/>
        <dbReference type="EC" id="1.1.1.1"/>
    </reaction>
</comment>
<keyword evidence="9" id="KW-0560">Oxidoreductase</keyword>
<evidence type="ECO:0000256" key="5">
    <source>
        <dbReference type="ARBA" id="ARBA00013190"/>
    </source>
</evidence>
<evidence type="ECO:0000256" key="10">
    <source>
        <dbReference type="ARBA" id="ARBA00023027"/>
    </source>
</evidence>
<proteinExistence type="inferred from homology"/>
<comment type="subcellular location">
    <subcellularLocation>
        <location evidence="2">Cytoplasm</location>
    </subcellularLocation>
</comment>
<evidence type="ECO:0000256" key="9">
    <source>
        <dbReference type="ARBA" id="ARBA00023002"/>
    </source>
</evidence>
<evidence type="ECO:0000256" key="8">
    <source>
        <dbReference type="ARBA" id="ARBA00022833"/>
    </source>
</evidence>
<dbReference type="GO" id="GO:0046294">
    <property type="term" value="P:formaldehyde catabolic process"/>
    <property type="evidence" value="ECO:0007669"/>
    <property type="project" value="TreeGrafter"/>
</dbReference>
<dbReference type="OrthoDB" id="1728405at2759"/>
<dbReference type="InterPro" id="IPR036291">
    <property type="entry name" value="NAD(P)-bd_dom_sf"/>
</dbReference>
<dbReference type="GO" id="GO:0004022">
    <property type="term" value="F:alcohol dehydrogenase (NAD+) activity"/>
    <property type="evidence" value="ECO:0007669"/>
    <property type="project" value="UniProtKB-EC"/>
</dbReference>
<evidence type="ECO:0000313" key="13">
    <source>
        <dbReference type="EMBL" id="KAF6158364.1"/>
    </source>
</evidence>
<dbReference type="GO" id="GO:0005829">
    <property type="term" value="C:cytosol"/>
    <property type="evidence" value="ECO:0007669"/>
    <property type="project" value="TreeGrafter"/>
</dbReference>
<keyword evidence="14" id="KW-1185">Reference proteome</keyword>
<evidence type="ECO:0000256" key="6">
    <source>
        <dbReference type="ARBA" id="ARBA00022490"/>
    </source>
</evidence>
<comment type="subunit">
    <text evidence="4">Homodimer.</text>
</comment>
<dbReference type="EMBL" id="JACGCM010001226">
    <property type="protein sequence ID" value="KAF6158364.1"/>
    <property type="molecule type" value="Genomic_DNA"/>
</dbReference>
<gene>
    <name evidence="13" type="ORF">GIB67_022444</name>
</gene>
<keyword evidence="6" id="KW-0963">Cytoplasm</keyword>
<dbReference type="PANTHER" id="PTHR43880">
    <property type="entry name" value="ALCOHOL DEHYDROGENASE"/>
    <property type="match status" value="1"/>
</dbReference>
<dbReference type="PANTHER" id="PTHR43880:SF9">
    <property type="entry name" value="ALCOHOL DEHYDROGENASE 1"/>
    <property type="match status" value="1"/>
</dbReference>
<sequence>MLHNQKNGSTVAIFRLGVVGLAAPEGARVSGESRIIGVDLNTNRFEEAKKFRVTEFVKLQDHKRPVQEISS</sequence>
<evidence type="ECO:0000256" key="1">
    <source>
        <dbReference type="ARBA" id="ARBA00001947"/>
    </source>
</evidence>
<evidence type="ECO:0000256" key="3">
    <source>
        <dbReference type="ARBA" id="ARBA00008072"/>
    </source>
</evidence>
<name>A0A7J7MU55_9MAGN</name>
<evidence type="ECO:0000313" key="14">
    <source>
        <dbReference type="Proteomes" id="UP000541444"/>
    </source>
</evidence>
<dbReference type="AlphaFoldDB" id="A0A7J7MU55"/>
<keyword evidence="7" id="KW-0479">Metal-binding</keyword>
<dbReference type="GO" id="GO:0051903">
    <property type="term" value="F:S-(hydroxymethyl)glutathione dehydrogenase [NAD(P)+] activity"/>
    <property type="evidence" value="ECO:0007669"/>
    <property type="project" value="TreeGrafter"/>
</dbReference>
<accession>A0A7J7MU55</accession>
<comment type="catalytic activity">
    <reaction evidence="12">
        <text>a primary alcohol + NAD(+) = an aldehyde + NADH + H(+)</text>
        <dbReference type="Rhea" id="RHEA:10736"/>
        <dbReference type="ChEBI" id="CHEBI:15378"/>
        <dbReference type="ChEBI" id="CHEBI:15734"/>
        <dbReference type="ChEBI" id="CHEBI:17478"/>
        <dbReference type="ChEBI" id="CHEBI:57540"/>
        <dbReference type="ChEBI" id="CHEBI:57945"/>
        <dbReference type="EC" id="1.1.1.1"/>
    </reaction>
</comment>
<comment type="similarity">
    <text evidence="3">Belongs to the zinc-containing alcohol dehydrogenase family.</text>
</comment>
<dbReference type="GO" id="GO:0008270">
    <property type="term" value="F:zinc ion binding"/>
    <property type="evidence" value="ECO:0007669"/>
    <property type="project" value="TreeGrafter"/>
</dbReference>
<evidence type="ECO:0000256" key="2">
    <source>
        <dbReference type="ARBA" id="ARBA00004496"/>
    </source>
</evidence>
<dbReference type="Gene3D" id="3.40.50.720">
    <property type="entry name" value="NAD(P)-binding Rossmann-like Domain"/>
    <property type="match status" value="1"/>
</dbReference>
<dbReference type="Proteomes" id="UP000541444">
    <property type="component" value="Unassembled WGS sequence"/>
</dbReference>
<reference evidence="13 14" key="1">
    <citation type="journal article" date="2020" name="IScience">
        <title>Genome Sequencing of the Endangered Kingdonia uniflora (Circaeasteraceae, Ranunculales) Reveals Potential Mechanisms of Evolutionary Specialization.</title>
        <authorList>
            <person name="Sun Y."/>
            <person name="Deng T."/>
            <person name="Zhang A."/>
            <person name="Moore M.J."/>
            <person name="Landis J.B."/>
            <person name="Lin N."/>
            <person name="Zhang H."/>
            <person name="Zhang X."/>
            <person name="Huang J."/>
            <person name="Zhang X."/>
            <person name="Sun H."/>
            <person name="Wang H."/>
        </authorList>
    </citation>
    <scope>NUCLEOTIDE SEQUENCE [LARGE SCALE GENOMIC DNA]</scope>
    <source>
        <strain evidence="13">TB1705</strain>
        <tissue evidence="13">Leaf</tissue>
    </source>
</reference>
<evidence type="ECO:0000256" key="4">
    <source>
        <dbReference type="ARBA" id="ARBA00011738"/>
    </source>
</evidence>
<protein>
    <recommendedName>
        <fullName evidence="5">alcohol dehydrogenase</fullName>
        <ecNumber evidence="5">1.1.1.1</ecNumber>
    </recommendedName>
</protein>
<dbReference type="SUPFAM" id="SSF51735">
    <property type="entry name" value="NAD(P)-binding Rossmann-fold domains"/>
    <property type="match status" value="1"/>
</dbReference>
<evidence type="ECO:0000256" key="12">
    <source>
        <dbReference type="ARBA" id="ARBA00049243"/>
    </source>
</evidence>
<organism evidence="13 14">
    <name type="scientific">Kingdonia uniflora</name>
    <dbReference type="NCBI Taxonomy" id="39325"/>
    <lineage>
        <taxon>Eukaryota</taxon>
        <taxon>Viridiplantae</taxon>
        <taxon>Streptophyta</taxon>
        <taxon>Embryophyta</taxon>
        <taxon>Tracheophyta</taxon>
        <taxon>Spermatophyta</taxon>
        <taxon>Magnoliopsida</taxon>
        <taxon>Ranunculales</taxon>
        <taxon>Circaeasteraceae</taxon>
        <taxon>Kingdonia</taxon>
    </lineage>
</organism>
<comment type="caution">
    <text evidence="13">The sequence shown here is derived from an EMBL/GenBank/DDBJ whole genome shotgun (WGS) entry which is preliminary data.</text>
</comment>
<keyword evidence="8" id="KW-0862">Zinc</keyword>
<dbReference type="EC" id="1.1.1.1" evidence="5"/>
<evidence type="ECO:0000256" key="7">
    <source>
        <dbReference type="ARBA" id="ARBA00022723"/>
    </source>
</evidence>
<comment type="cofactor">
    <cofactor evidence="1">
        <name>Zn(2+)</name>
        <dbReference type="ChEBI" id="CHEBI:29105"/>
    </cofactor>
</comment>